<evidence type="ECO:0000313" key="6">
    <source>
        <dbReference type="EMBL" id="RKQ96421.1"/>
    </source>
</evidence>
<evidence type="ECO:0000256" key="4">
    <source>
        <dbReference type="SAM" id="Phobius"/>
    </source>
</evidence>
<proteinExistence type="predicted"/>
<feature type="transmembrane region" description="Helical" evidence="4">
    <location>
        <begin position="43"/>
        <end position="64"/>
    </location>
</feature>
<dbReference type="GO" id="GO:0003677">
    <property type="term" value="F:DNA binding"/>
    <property type="evidence" value="ECO:0007669"/>
    <property type="project" value="UniProtKB-KW"/>
</dbReference>
<dbReference type="SUPFAM" id="SSF46894">
    <property type="entry name" value="C-terminal effector domain of the bipartite response regulators"/>
    <property type="match status" value="1"/>
</dbReference>
<evidence type="ECO:0000256" key="1">
    <source>
        <dbReference type="ARBA" id="ARBA00023015"/>
    </source>
</evidence>
<dbReference type="InterPro" id="IPR016032">
    <property type="entry name" value="Sig_transdc_resp-reg_C-effctor"/>
</dbReference>
<dbReference type="CDD" id="cd06170">
    <property type="entry name" value="LuxR_C_like"/>
    <property type="match status" value="1"/>
</dbReference>
<gene>
    <name evidence="6" type="ORF">C7435_1751</name>
</gene>
<feature type="transmembrane region" description="Helical" evidence="4">
    <location>
        <begin position="18"/>
        <end position="37"/>
    </location>
</feature>
<feature type="domain" description="HTH luxR-type" evidence="5">
    <location>
        <begin position="80"/>
        <end position="147"/>
    </location>
</feature>
<sequence length="164" mass="17789">MISPVTDPAAIRGLWRPVLFYAAALALGAFALEWLQYRFWARMIPLEIMIGLIGAAFAALGVWVGMRLTRRAPPAPFVRNEAALKSLAITPRELDVLEALVSGDSNKELARTLGVSPNTVKTHIARLFDKLGVTSRIQAIETGRDLRLIPAAGDTPTPTTRSDG</sequence>
<protein>
    <submittedName>
        <fullName evidence="6">LuxR family transcriptional regulator</fullName>
    </submittedName>
</protein>
<keyword evidence="2" id="KW-0238">DNA-binding</keyword>
<dbReference type="PROSITE" id="PS50043">
    <property type="entry name" value="HTH_LUXR_2"/>
    <property type="match status" value="1"/>
</dbReference>
<dbReference type="Gene3D" id="1.10.10.10">
    <property type="entry name" value="Winged helix-like DNA-binding domain superfamily/Winged helix DNA-binding domain"/>
    <property type="match status" value="1"/>
</dbReference>
<dbReference type="AlphaFoldDB" id="A0A495D3D8"/>
<dbReference type="Proteomes" id="UP000273675">
    <property type="component" value="Unassembled WGS sequence"/>
</dbReference>
<evidence type="ECO:0000259" key="5">
    <source>
        <dbReference type="PROSITE" id="PS50043"/>
    </source>
</evidence>
<dbReference type="PANTHER" id="PTHR44688:SF16">
    <property type="entry name" value="DNA-BINDING TRANSCRIPTIONAL ACTIVATOR DEVR_DOSR"/>
    <property type="match status" value="1"/>
</dbReference>
<dbReference type="InterPro" id="IPR000792">
    <property type="entry name" value="Tscrpt_reg_LuxR_C"/>
</dbReference>
<dbReference type="PANTHER" id="PTHR44688">
    <property type="entry name" value="DNA-BINDING TRANSCRIPTIONAL ACTIVATOR DEVR_DOSR"/>
    <property type="match status" value="1"/>
</dbReference>
<dbReference type="EMBL" id="RBIM01000004">
    <property type="protein sequence ID" value="RKQ96421.1"/>
    <property type="molecule type" value="Genomic_DNA"/>
</dbReference>
<keyword evidence="1" id="KW-0805">Transcription regulation</keyword>
<dbReference type="GO" id="GO:0006355">
    <property type="term" value="P:regulation of DNA-templated transcription"/>
    <property type="evidence" value="ECO:0007669"/>
    <property type="project" value="InterPro"/>
</dbReference>
<keyword evidence="4" id="KW-0472">Membrane</keyword>
<evidence type="ECO:0000256" key="3">
    <source>
        <dbReference type="ARBA" id="ARBA00023163"/>
    </source>
</evidence>
<dbReference type="SMART" id="SM00421">
    <property type="entry name" value="HTH_LUXR"/>
    <property type="match status" value="1"/>
</dbReference>
<dbReference type="PRINTS" id="PR00038">
    <property type="entry name" value="HTHLUXR"/>
</dbReference>
<keyword evidence="4" id="KW-0812">Transmembrane</keyword>
<organism evidence="6 7">
    <name type="scientific">Maricaulis maris</name>
    <dbReference type="NCBI Taxonomy" id="74318"/>
    <lineage>
        <taxon>Bacteria</taxon>
        <taxon>Pseudomonadati</taxon>
        <taxon>Pseudomonadota</taxon>
        <taxon>Alphaproteobacteria</taxon>
        <taxon>Maricaulales</taxon>
        <taxon>Maricaulaceae</taxon>
        <taxon>Maricaulis</taxon>
    </lineage>
</organism>
<evidence type="ECO:0000313" key="7">
    <source>
        <dbReference type="Proteomes" id="UP000273675"/>
    </source>
</evidence>
<comment type="caution">
    <text evidence="6">The sequence shown here is derived from an EMBL/GenBank/DDBJ whole genome shotgun (WGS) entry which is preliminary data.</text>
</comment>
<keyword evidence="3" id="KW-0804">Transcription</keyword>
<name>A0A495D3D8_9PROT</name>
<dbReference type="InterPro" id="IPR036388">
    <property type="entry name" value="WH-like_DNA-bd_sf"/>
</dbReference>
<evidence type="ECO:0000256" key="2">
    <source>
        <dbReference type="ARBA" id="ARBA00023125"/>
    </source>
</evidence>
<dbReference type="Pfam" id="PF00196">
    <property type="entry name" value="GerE"/>
    <property type="match status" value="1"/>
</dbReference>
<keyword evidence="4" id="KW-1133">Transmembrane helix</keyword>
<accession>A0A495D3D8</accession>
<reference evidence="6 7" key="1">
    <citation type="submission" date="2018-10" db="EMBL/GenBank/DDBJ databases">
        <title>Genomic Encyclopedia of Type Strains, Phase IV (KMG-IV): sequencing the most valuable type-strain genomes for metagenomic binning, comparative biology and taxonomic classification.</title>
        <authorList>
            <person name="Goeker M."/>
        </authorList>
    </citation>
    <scope>NUCLEOTIDE SEQUENCE [LARGE SCALE GENOMIC DNA]</scope>
    <source>
        <strain evidence="6 7">DSM 4734</strain>
    </source>
</reference>